<dbReference type="Pfam" id="PF01893">
    <property type="entry name" value="UPF0058"/>
    <property type="match status" value="1"/>
</dbReference>
<dbReference type="PANTHER" id="PTHR42203:SF2">
    <property type="entry name" value="UPF0058 PROTEIN MJ1205"/>
    <property type="match status" value="1"/>
</dbReference>
<evidence type="ECO:0000313" key="1">
    <source>
        <dbReference type="EMBL" id="EMA54778.1"/>
    </source>
</evidence>
<dbReference type="OrthoDB" id="321773at2157"/>
<dbReference type="RefSeq" id="WP_005040758.1">
    <property type="nucleotide sequence ID" value="NZ_AOME01000024.1"/>
</dbReference>
<keyword evidence="2" id="KW-1185">Reference proteome</keyword>
<dbReference type="PATRIC" id="fig|1227456.3.peg.1007"/>
<reference evidence="1 2" key="1">
    <citation type="journal article" date="2014" name="PLoS Genet.">
        <title>Phylogenetically driven sequencing of extremely halophilic archaea reveals strategies for static and dynamic osmo-response.</title>
        <authorList>
            <person name="Becker E.A."/>
            <person name="Seitzer P.M."/>
            <person name="Tritt A."/>
            <person name="Larsen D."/>
            <person name="Krusor M."/>
            <person name="Yao A.I."/>
            <person name="Wu D."/>
            <person name="Madern D."/>
            <person name="Eisen J.A."/>
            <person name="Darling A.E."/>
            <person name="Facciotti M.T."/>
        </authorList>
    </citation>
    <scope>NUCLEOTIDE SEQUENCE [LARGE SCALE GENOMIC DNA]</scope>
    <source>
        <strain evidence="1 2">DSM 8989</strain>
    </source>
</reference>
<gene>
    <name evidence="1" type="ORF">C450_04918</name>
</gene>
<comment type="caution">
    <text evidence="1">The sequence shown here is derived from an EMBL/GenBank/DDBJ whole genome shotgun (WGS) entry which is preliminary data.</text>
</comment>
<evidence type="ECO:0008006" key="3">
    <source>
        <dbReference type="Google" id="ProtNLM"/>
    </source>
</evidence>
<protein>
    <recommendedName>
        <fullName evidence="3">Metal-binding protein</fullName>
    </recommendedName>
</protein>
<dbReference type="Proteomes" id="UP000011625">
    <property type="component" value="Unassembled WGS sequence"/>
</dbReference>
<dbReference type="InterPro" id="IPR036519">
    <property type="entry name" value="UPF0058_sf"/>
</dbReference>
<dbReference type="Gene3D" id="1.20.1270.110">
    <property type="entry name" value="Uncharacterised protein family UPF0058"/>
    <property type="match status" value="1"/>
</dbReference>
<dbReference type="AlphaFoldDB" id="M0NB28"/>
<dbReference type="PANTHER" id="PTHR42203">
    <property type="entry name" value="UPF0058 PROTEIN MJ1205"/>
    <property type="match status" value="1"/>
</dbReference>
<sequence length="86" mass="9781">MRKDESIQVHALLRAMKQHVEIEYGIDAEAFEEYDELVVQPEHVFAKKGKHQEALMLLAEKIADALAKSGSYSSDEDKEKREPIPA</sequence>
<name>M0NB28_9EURY</name>
<evidence type="ECO:0000313" key="2">
    <source>
        <dbReference type="Proteomes" id="UP000011625"/>
    </source>
</evidence>
<dbReference type="SUPFAM" id="SSF140371">
    <property type="entry name" value="Vng1086c-like"/>
    <property type="match status" value="1"/>
</dbReference>
<dbReference type="InterPro" id="IPR002753">
    <property type="entry name" value="UPF0058"/>
</dbReference>
<dbReference type="EMBL" id="AOME01000024">
    <property type="protein sequence ID" value="EMA54778.1"/>
    <property type="molecule type" value="Genomic_DNA"/>
</dbReference>
<proteinExistence type="predicted"/>
<accession>M0NB28</accession>
<organism evidence="1 2">
    <name type="scientific">Halococcus salifodinae DSM 8989</name>
    <dbReference type="NCBI Taxonomy" id="1227456"/>
    <lineage>
        <taxon>Archaea</taxon>
        <taxon>Methanobacteriati</taxon>
        <taxon>Methanobacteriota</taxon>
        <taxon>Stenosarchaea group</taxon>
        <taxon>Halobacteria</taxon>
        <taxon>Halobacteriales</taxon>
        <taxon>Halococcaceae</taxon>
        <taxon>Halococcus</taxon>
    </lineage>
</organism>